<dbReference type="InterPro" id="IPR001304">
    <property type="entry name" value="C-type_lectin-like"/>
</dbReference>
<dbReference type="SMART" id="SM00034">
    <property type="entry name" value="CLECT"/>
    <property type="match status" value="3"/>
</dbReference>
<dbReference type="Proteomes" id="UP000001307">
    <property type="component" value="Unassembled WGS sequence"/>
</dbReference>
<feature type="domain" description="C-type lectin" evidence="1">
    <location>
        <begin position="476"/>
        <end position="595"/>
    </location>
</feature>
<dbReference type="EMBL" id="FN653019">
    <property type="protein sequence ID" value="CBY22723.1"/>
    <property type="molecule type" value="Genomic_DNA"/>
</dbReference>
<dbReference type="InterPro" id="IPR016187">
    <property type="entry name" value="CTDL_fold"/>
</dbReference>
<reference evidence="2" key="1">
    <citation type="journal article" date="2010" name="Science">
        <title>Plasticity of animal genome architecture unmasked by rapid evolution of a pelagic tunicate.</title>
        <authorList>
            <person name="Denoeud F."/>
            <person name="Henriet S."/>
            <person name="Mungpakdee S."/>
            <person name="Aury J.M."/>
            <person name="Da Silva C."/>
            <person name="Brinkmann H."/>
            <person name="Mikhaleva J."/>
            <person name="Olsen L.C."/>
            <person name="Jubin C."/>
            <person name="Canestro C."/>
            <person name="Bouquet J.M."/>
            <person name="Danks G."/>
            <person name="Poulain J."/>
            <person name="Campsteijn C."/>
            <person name="Adamski M."/>
            <person name="Cross I."/>
            <person name="Yadetie F."/>
            <person name="Muffato M."/>
            <person name="Louis A."/>
            <person name="Butcher S."/>
            <person name="Tsagkogeorga G."/>
            <person name="Konrad A."/>
            <person name="Singh S."/>
            <person name="Jensen M.F."/>
            <person name="Cong E.H."/>
            <person name="Eikeseth-Otteraa H."/>
            <person name="Noel B."/>
            <person name="Anthouard V."/>
            <person name="Porcel B.M."/>
            <person name="Kachouri-Lafond R."/>
            <person name="Nishino A."/>
            <person name="Ugolini M."/>
            <person name="Chourrout P."/>
            <person name="Nishida H."/>
            <person name="Aasland R."/>
            <person name="Huzurbazar S."/>
            <person name="Westhof E."/>
            <person name="Delsuc F."/>
            <person name="Lehrach H."/>
            <person name="Reinhardt R."/>
            <person name="Weissenbach J."/>
            <person name="Roy S.W."/>
            <person name="Artiguenave F."/>
            <person name="Postlethwait J.H."/>
            <person name="Manak J.R."/>
            <person name="Thompson E.M."/>
            <person name="Jaillon O."/>
            <person name="Du Pasquier L."/>
            <person name="Boudinot P."/>
            <person name="Liberles D.A."/>
            <person name="Volff J.N."/>
            <person name="Philippe H."/>
            <person name="Lenhard B."/>
            <person name="Roest Crollius H."/>
            <person name="Wincker P."/>
            <person name="Chourrout D."/>
        </authorList>
    </citation>
    <scope>NUCLEOTIDE SEQUENCE [LARGE SCALE GENOMIC DNA]</scope>
</reference>
<proteinExistence type="predicted"/>
<evidence type="ECO:0000259" key="1">
    <source>
        <dbReference type="PROSITE" id="PS50041"/>
    </source>
</evidence>
<organism evidence="2">
    <name type="scientific">Oikopleura dioica</name>
    <name type="common">Tunicate</name>
    <dbReference type="NCBI Taxonomy" id="34765"/>
    <lineage>
        <taxon>Eukaryota</taxon>
        <taxon>Metazoa</taxon>
        <taxon>Chordata</taxon>
        <taxon>Tunicata</taxon>
        <taxon>Appendicularia</taxon>
        <taxon>Copelata</taxon>
        <taxon>Oikopleuridae</taxon>
        <taxon>Oikopleura</taxon>
    </lineage>
</organism>
<dbReference type="OrthoDB" id="8950604at2759"/>
<dbReference type="InParanoid" id="E4WYF9"/>
<evidence type="ECO:0000313" key="3">
    <source>
        <dbReference type="Proteomes" id="UP000001307"/>
    </source>
</evidence>
<dbReference type="PROSITE" id="PS50041">
    <property type="entry name" value="C_TYPE_LECTIN_2"/>
    <property type="match status" value="3"/>
</dbReference>
<dbReference type="SUPFAM" id="SSF56436">
    <property type="entry name" value="C-type lectin-like"/>
    <property type="match status" value="3"/>
</dbReference>
<sequence>MERVKELAFPFYKSGGECDSEYTFPTFVEVDSTPYDTRVSEASNLKNLAAMLDDWISSFVCLEGNMVEDKKNLHVLGRIVENFVTLAKKFEGEDAPEFYYYEISEESMGRDEAANFCYGKDMWLAEPGIDVARKQMLIDFLPEEGQFWFDALCEAGELSESTTTTTTTTTTQTLLPPEDCLVLIRGEEHLTYDDARDTCADDGMNLYFSKNSDQFDDFIAEDISRTEWYGLKRTSRYSNTWVTSDGVEGPTYGNDYYYVRWNAGEPNNSNYNEGCAMVNMHKGTMNDIPCDRRFAYTCAKMISFGEEHTSDDERCICTATGLICKPKYTCALFEKQREKSTFDGAKDQCAQNNATLAFFKTEQEFEQFLDIDEDDSRDRDDEEWIGYERTGLGVDDWQTVDGSTDFFVEWKNGEPDNDDDNEFCAEIDIKKEEMSDVDCNGKDKKFSCRQELIAGEIIVKEKEICECTEDGIECERLSQCPEFVRMEGAMTYAEAKAECAELNGHVAFFEDEDEFDKFIDDDNFKRKEWIGIDFVGPYNSQSNWRTADGGEEYYRYWNFGEPNGGWDEPCAEIDMNNRGKYNDIKCDEKREFSCRIIKITRGRCH</sequence>
<dbReference type="InterPro" id="IPR016186">
    <property type="entry name" value="C-type_lectin-like/link_sf"/>
</dbReference>
<dbReference type="Gene3D" id="3.10.100.10">
    <property type="entry name" value="Mannose-Binding Protein A, subunit A"/>
    <property type="match status" value="3"/>
</dbReference>
<keyword evidence="3" id="KW-1185">Reference proteome</keyword>
<dbReference type="PANTHER" id="PTHR45784:SF3">
    <property type="entry name" value="C-TYPE LECTIN DOMAIN FAMILY 4 MEMBER K-LIKE-RELATED"/>
    <property type="match status" value="1"/>
</dbReference>
<dbReference type="PANTHER" id="PTHR45784">
    <property type="entry name" value="C-TYPE LECTIN DOMAIN FAMILY 20 MEMBER A-RELATED"/>
    <property type="match status" value="1"/>
</dbReference>
<dbReference type="Pfam" id="PF00059">
    <property type="entry name" value="Lectin_C"/>
    <property type="match status" value="3"/>
</dbReference>
<evidence type="ECO:0000313" key="2">
    <source>
        <dbReference type="EMBL" id="CBY22723.1"/>
    </source>
</evidence>
<protein>
    <recommendedName>
        <fullName evidence="1">C-type lectin domain-containing protein</fullName>
    </recommendedName>
</protein>
<feature type="domain" description="C-type lectin" evidence="1">
    <location>
        <begin position="330"/>
        <end position="440"/>
    </location>
</feature>
<feature type="domain" description="C-type lectin" evidence="1">
    <location>
        <begin position="180"/>
        <end position="299"/>
    </location>
</feature>
<dbReference type="AlphaFoldDB" id="E4WYF9"/>
<name>E4WYF9_OIKDI</name>
<dbReference type="CDD" id="cd00037">
    <property type="entry name" value="CLECT"/>
    <property type="match status" value="3"/>
</dbReference>
<gene>
    <name evidence="2" type="ORF">GSOID_T00013493001</name>
</gene>
<accession>E4WYF9</accession>